<comment type="function">
    <text evidence="9">May play the central regulatory role in sporulation. It may be an element of the effector pathway responsible for the activation of sporulation genes in response to nutritional stress. Spo0A may act in concert with spo0H (a sigma factor) to control the expression of some genes that are critical to the sporulation process.</text>
</comment>
<evidence type="ECO:0000259" key="11">
    <source>
        <dbReference type="PROSITE" id="PS01124"/>
    </source>
</evidence>
<dbReference type="Pfam" id="PF12833">
    <property type="entry name" value="HTH_18"/>
    <property type="match status" value="1"/>
</dbReference>
<evidence type="ECO:0000256" key="6">
    <source>
        <dbReference type="ARBA" id="ARBA00023015"/>
    </source>
</evidence>
<reference evidence="13" key="1">
    <citation type="journal article" date="2021" name="PeerJ">
        <title>Extensive microbial diversity within the chicken gut microbiome revealed by metagenomics and culture.</title>
        <authorList>
            <person name="Gilroy R."/>
            <person name="Ravi A."/>
            <person name="Getino M."/>
            <person name="Pursley I."/>
            <person name="Horton D.L."/>
            <person name="Alikhan N.F."/>
            <person name="Baker D."/>
            <person name="Gharbi K."/>
            <person name="Hall N."/>
            <person name="Watson M."/>
            <person name="Adriaenssens E.M."/>
            <person name="Foster-Nyarko E."/>
            <person name="Jarju S."/>
            <person name="Secka A."/>
            <person name="Antonio M."/>
            <person name="Oren A."/>
            <person name="Chaudhuri R.R."/>
            <person name="La Ragione R."/>
            <person name="Hildebrand F."/>
            <person name="Pallen M.J."/>
        </authorList>
    </citation>
    <scope>NUCLEOTIDE SEQUENCE</scope>
    <source>
        <strain evidence="13">ChiSjej5B23-15282</strain>
    </source>
</reference>
<dbReference type="PROSITE" id="PS50110">
    <property type="entry name" value="RESPONSE_REGULATORY"/>
    <property type="match status" value="1"/>
</dbReference>
<comment type="subcellular location">
    <subcellularLocation>
        <location evidence="1">Cytoplasm</location>
    </subcellularLocation>
</comment>
<dbReference type="SUPFAM" id="SSF46689">
    <property type="entry name" value="Homeodomain-like"/>
    <property type="match status" value="2"/>
</dbReference>
<reference evidence="13" key="2">
    <citation type="submission" date="2021-04" db="EMBL/GenBank/DDBJ databases">
        <authorList>
            <person name="Gilroy R."/>
        </authorList>
    </citation>
    <scope>NUCLEOTIDE SEQUENCE</scope>
    <source>
        <strain evidence="13">ChiSjej5B23-15282</strain>
    </source>
</reference>
<keyword evidence="3" id="KW-0963">Cytoplasm</keyword>
<dbReference type="Gene3D" id="1.10.10.60">
    <property type="entry name" value="Homeodomain-like"/>
    <property type="match status" value="2"/>
</dbReference>
<dbReference type="GO" id="GO:0005737">
    <property type="term" value="C:cytoplasm"/>
    <property type="evidence" value="ECO:0007669"/>
    <property type="project" value="UniProtKB-SubCell"/>
</dbReference>
<sequence length="505" mass="58387">MYTVLIADDEKIERNGIRQLLKNEIGSYRILEAANGREAEKIIQENKVDILLTDIRMPYVSGLELAKWTAERSSGTEIIIFSGYHDFTYAKSAIQYGVQDYILKPVDPEEFGRAFLNVRQTLAEKKERLNGQKERESFLNQYFLLNYILSGNPSVRTEASAHIDTVDWDSVRYMILLERSGGFFEKYDGEFQRELTGVFGDQALCLGLDPDQLLLLVSGEERDPVKDAEYLSGWLRRTYGGEFYMAVSRKISSEEELPGAYRRLDELMEEKFYHTERFLFCESPDGISGKILEESCLTGMLEKDIRNRDAYHIEEHFRRVAEKYSGDSSFPSMYVKFVFTRIIKVIADSSPMADSRDMENIIEEMYRSSSVDELIAMAKKELDRFCQLITEDKSSLKYKVEMTKDYIQRHYGDDIPIDHMAAKLCISPGYLSMVFKKEAGENIKQYIRNVRMEKAKELLSGTQMSVREIGGHVGYRNMSYFSRCFRQQFGSSPESYRRENQAGTA</sequence>
<evidence type="ECO:0000256" key="5">
    <source>
        <dbReference type="ARBA" id="ARBA00023012"/>
    </source>
</evidence>
<keyword evidence="4 10" id="KW-0597">Phosphoprotein</keyword>
<dbReference type="InterPro" id="IPR009057">
    <property type="entry name" value="Homeodomain-like_sf"/>
</dbReference>
<dbReference type="PRINTS" id="PR00032">
    <property type="entry name" value="HTHARAC"/>
</dbReference>
<evidence type="ECO:0000256" key="10">
    <source>
        <dbReference type="PROSITE-ProRule" id="PRU00169"/>
    </source>
</evidence>
<dbReference type="SMART" id="SM00342">
    <property type="entry name" value="HTH_ARAC"/>
    <property type="match status" value="1"/>
</dbReference>
<dbReference type="CDD" id="cd17536">
    <property type="entry name" value="REC_YesN-like"/>
    <property type="match status" value="1"/>
</dbReference>
<dbReference type="InterPro" id="IPR001789">
    <property type="entry name" value="Sig_transdc_resp-reg_receiver"/>
</dbReference>
<keyword evidence="6" id="KW-0805">Transcription regulation</keyword>
<dbReference type="PANTHER" id="PTHR42713:SF3">
    <property type="entry name" value="TRANSCRIPTIONAL REGULATORY PROTEIN HPTR"/>
    <property type="match status" value="1"/>
</dbReference>
<dbReference type="GO" id="GO:0003700">
    <property type="term" value="F:DNA-binding transcription factor activity"/>
    <property type="evidence" value="ECO:0007669"/>
    <property type="project" value="InterPro"/>
</dbReference>
<evidence type="ECO:0000313" key="14">
    <source>
        <dbReference type="Proteomes" id="UP000824243"/>
    </source>
</evidence>
<dbReference type="SMART" id="SM00448">
    <property type="entry name" value="REC"/>
    <property type="match status" value="1"/>
</dbReference>
<feature type="modified residue" description="4-aspartylphosphate" evidence="10">
    <location>
        <position position="54"/>
    </location>
</feature>
<proteinExistence type="predicted"/>
<dbReference type="AlphaFoldDB" id="A0A9D2ARP9"/>
<keyword evidence="5" id="KW-0902">Two-component regulatory system</keyword>
<keyword evidence="8" id="KW-0804">Transcription</keyword>
<protein>
    <recommendedName>
        <fullName evidence="2">Stage 0 sporulation protein A homolog</fullName>
    </recommendedName>
</protein>
<organism evidence="13 14">
    <name type="scientific">Candidatus Mediterraneibacter caccavium</name>
    <dbReference type="NCBI Taxonomy" id="2838661"/>
    <lineage>
        <taxon>Bacteria</taxon>
        <taxon>Bacillati</taxon>
        <taxon>Bacillota</taxon>
        <taxon>Clostridia</taxon>
        <taxon>Lachnospirales</taxon>
        <taxon>Lachnospiraceae</taxon>
        <taxon>Mediterraneibacter</taxon>
    </lineage>
</organism>
<evidence type="ECO:0000256" key="2">
    <source>
        <dbReference type="ARBA" id="ARBA00018672"/>
    </source>
</evidence>
<dbReference type="Proteomes" id="UP000824243">
    <property type="component" value="Unassembled WGS sequence"/>
</dbReference>
<dbReference type="PROSITE" id="PS01124">
    <property type="entry name" value="HTH_ARAC_FAMILY_2"/>
    <property type="match status" value="1"/>
</dbReference>
<accession>A0A9D2ARP9</accession>
<keyword evidence="7" id="KW-0238">DNA-binding</keyword>
<dbReference type="InterPro" id="IPR051552">
    <property type="entry name" value="HptR"/>
</dbReference>
<evidence type="ECO:0000256" key="1">
    <source>
        <dbReference type="ARBA" id="ARBA00004496"/>
    </source>
</evidence>
<dbReference type="InterPro" id="IPR020449">
    <property type="entry name" value="Tscrpt_reg_AraC-type_HTH"/>
</dbReference>
<feature type="domain" description="HTH araC/xylS-type" evidence="11">
    <location>
        <begin position="401"/>
        <end position="499"/>
    </location>
</feature>
<evidence type="ECO:0000256" key="7">
    <source>
        <dbReference type="ARBA" id="ARBA00023125"/>
    </source>
</evidence>
<feature type="domain" description="Response regulatory" evidence="12">
    <location>
        <begin position="3"/>
        <end position="119"/>
    </location>
</feature>
<dbReference type="Gene3D" id="3.40.50.2300">
    <property type="match status" value="1"/>
</dbReference>
<evidence type="ECO:0000256" key="8">
    <source>
        <dbReference type="ARBA" id="ARBA00023163"/>
    </source>
</evidence>
<evidence type="ECO:0000313" key="13">
    <source>
        <dbReference type="EMBL" id="HIX47455.1"/>
    </source>
</evidence>
<dbReference type="GO" id="GO:0000160">
    <property type="term" value="P:phosphorelay signal transduction system"/>
    <property type="evidence" value="ECO:0007669"/>
    <property type="project" value="UniProtKB-KW"/>
</dbReference>
<dbReference type="PANTHER" id="PTHR42713">
    <property type="entry name" value="HISTIDINE KINASE-RELATED"/>
    <property type="match status" value="1"/>
</dbReference>
<name>A0A9D2ARP9_9FIRM</name>
<evidence type="ECO:0000256" key="9">
    <source>
        <dbReference type="ARBA" id="ARBA00024867"/>
    </source>
</evidence>
<comment type="caution">
    <text evidence="13">The sequence shown here is derived from an EMBL/GenBank/DDBJ whole genome shotgun (WGS) entry which is preliminary data.</text>
</comment>
<evidence type="ECO:0000256" key="4">
    <source>
        <dbReference type="ARBA" id="ARBA00022553"/>
    </source>
</evidence>
<gene>
    <name evidence="13" type="ORF">H9981_00285</name>
</gene>
<evidence type="ECO:0000256" key="3">
    <source>
        <dbReference type="ARBA" id="ARBA00022490"/>
    </source>
</evidence>
<dbReference type="Pfam" id="PF00072">
    <property type="entry name" value="Response_reg"/>
    <property type="match status" value="1"/>
</dbReference>
<dbReference type="SUPFAM" id="SSF52172">
    <property type="entry name" value="CheY-like"/>
    <property type="match status" value="1"/>
</dbReference>
<dbReference type="InterPro" id="IPR018060">
    <property type="entry name" value="HTH_AraC"/>
</dbReference>
<dbReference type="EMBL" id="DXFA01000007">
    <property type="protein sequence ID" value="HIX47455.1"/>
    <property type="molecule type" value="Genomic_DNA"/>
</dbReference>
<dbReference type="InterPro" id="IPR011006">
    <property type="entry name" value="CheY-like_superfamily"/>
</dbReference>
<dbReference type="GO" id="GO:0043565">
    <property type="term" value="F:sequence-specific DNA binding"/>
    <property type="evidence" value="ECO:0007669"/>
    <property type="project" value="InterPro"/>
</dbReference>
<evidence type="ECO:0000259" key="12">
    <source>
        <dbReference type="PROSITE" id="PS50110"/>
    </source>
</evidence>